<dbReference type="GO" id="GO:0050650">
    <property type="term" value="P:chondroitin sulfate proteoglycan biosynthetic process"/>
    <property type="evidence" value="ECO:0007669"/>
    <property type="project" value="InterPro"/>
</dbReference>
<dbReference type="EMBL" id="CANHGI010000005">
    <property type="protein sequence ID" value="CAI5453334.1"/>
    <property type="molecule type" value="Genomic_DNA"/>
</dbReference>
<dbReference type="InterPro" id="IPR007669">
    <property type="entry name" value="Chst-1-like"/>
</dbReference>
<reference evidence="2" key="1">
    <citation type="submission" date="2022-11" db="EMBL/GenBank/DDBJ databases">
        <authorList>
            <person name="Kikuchi T."/>
        </authorList>
    </citation>
    <scope>NUCLEOTIDE SEQUENCE</scope>
    <source>
        <strain evidence="2">PS1010</strain>
    </source>
</reference>
<keyword evidence="1" id="KW-0812">Transmembrane</keyword>
<dbReference type="OrthoDB" id="408912at2759"/>
<dbReference type="AlphaFoldDB" id="A0A9P1IYD7"/>
<protein>
    <recommendedName>
        <fullName evidence="4">Sulfotransferase domain-containing protein</fullName>
    </recommendedName>
</protein>
<evidence type="ECO:0000313" key="2">
    <source>
        <dbReference type="EMBL" id="CAI5453334.1"/>
    </source>
</evidence>
<keyword evidence="3" id="KW-1185">Reference proteome</keyword>
<dbReference type="PANTHER" id="PTHR22900:SF9">
    <property type="entry name" value="CARBOHYDRATE SULFOTRANSFERASE-RELATED"/>
    <property type="match status" value="1"/>
</dbReference>
<evidence type="ECO:0000256" key="1">
    <source>
        <dbReference type="SAM" id="Phobius"/>
    </source>
</evidence>
<sequence length="312" mass="36618">MAAHLNVTRALIAILSALTLFLYHDYTRREIFFNIFIENKLVNFTGAEDFIPPFINIVSDLFVAPDYGIAACGIRKSMSQLTINTMCLLYDAETFDKEGQSLNDTWKTQGACNYDDPKFRKIPELHENFTKIAFIRNPFDRFISFYLDKCLREKQCWRCDSNMECVVETLYKQLQRFKIHRDYTPNYIEMHAAPLSWNCDFDSEIQNYNLFMMGADVEERRSSILHLANVLTSKNVPKSLIDKIVSGSLNGETDHGTHKSVKRLEAENMIRENSRIRDLLHKIYLYDYLIFNFNRNVLDAKYQTDFWNNNLL</sequence>
<name>A0A9P1IYD7_9PELO</name>
<comment type="caution">
    <text evidence="2">The sequence shown here is derived from an EMBL/GenBank/DDBJ whole genome shotgun (WGS) entry which is preliminary data.</text>
</comment>
<dbReference type="PANTHER" id="PTHR22900">
    <property type="entry name" value="PROTEIN CBG14245-RELATED"/>
    <property type="match status" value="1"/>
</dbReference>
<dbReference type="GO" id="GO:0047756">
    <property type="term" value="F:chondroitin 4-sulfotransferase activity"/>
    <property type="evidence" value="ECO:0007669"/>
    <property type="project" value="InterPro"/>
</dbReference>
<dbReference type="InterPro" id="IPR005331">
    <property type="entry name" value="Sulfotransferase"/>
</dbReference>
<keyword evidence="1" id="KW-1133">Transmembrane helix</keyword>
<accession>A0A9P1IYD7</accession>
<gene>
    <name evidence="2" type="ORF">CAMP_LOCUS15971</name>
</gene>
<evidence type="ECO:0008006" key="4">
    <source>
        <dbReference type="Google" id="ProtNLM"/>
    </source>
</evidence>
<dbReference type="GO" id="GO:1902884">
    <property type="term" value="P:positive regulation of response to oxidative stress"/>
    <property type="evidence" value="ECO:0007669"/>
    <property type="project" value="InterPro"/>
</dbReference>
<dbReference type="Pfam" id="PF03567">
    <property type="entry name" value="Sulfotransfer_2"/>
    <property type="match status" value="1"/>
</dbReference>
<organism evidence="2 3">
    <name type="scientific">Caenorhabditis angaria</name>
    <dbReference type="NCBI Taxonomy" id="860376"/>
    <lineage>
        <taxon>Eukaryota</taxon>
        <taxon>Metazoa</taxon>
        <taxon>Ecdysozoa</taxon>
        <taxon>Nematoda</taxon>
        <taxon>Chromadorea</taxon>
        <taxon>Rhabditida</taxon>
        <taxon>Rhabditina</taxon>
        <taxon>Rhabditomorpha</taxon>
        <taxon>Rhabditoidea</taxon>
        <taxon>Rhabditidae</taxon>
        <taxon>Peloderinae</taxon>
        <taxon>Caenorhabditis</taxon>
    </lineage>
</organism>
<evidence type="ECO:0000313" key="3">
    <source>
        <dbReference type="Proteomes" id="UP001152747"/>
    </source>
</evidence>
<dbReference type="GO" id="GO:0016020">
    <property type="term" value="C:membrane"/>
    <property type="evidence" value="ECO:0007669"/>
    <property type="project" value="InterPro"/>
</dbReference>
<proteinExistence type="predicted"/>
<keyword evidence="1" id="KW-0472">Membrane</keyword>
<dbReference type="Proteomes" id="UP001152747">
    <property type="component" value="Unassembled WGS sequence"/>
</dbReference>
<feature type="transmembrane region" description="Helical" evidence="1">
    <location>
        <begin position="6"/>
        <end position="23"/>
    </location>
</feature>